<gene>
    <name evidence="6" type="ORF">METZ01_LOCUS10824</name>
</gene>
<evidence type="ECO:0000256" key="4">
    <source>
        <dbReference type="ARBA" id="ARBA00023235"/>
    </source>
</evidence>
<dbReference type="EMBL" id="UINC01000590">
    <property type="protein sequence ID" value="SUZ57970.1"/>
    <property type="molecule type" value="Genomic_DNA"/>
</dbReference>
<dbReference type="Pfam" id="PF00254">
    <property type="entry name" value="FKBP_C"/>
    <property type="match status" value="1"/>
</dbReference>
<dbReference type="Gene3D" id="1.10.287.460">
    <property type="entry name" value="Peptidyl-prolyl cis-trans isomerase, FKBP-type, N-terminal domain"/>
    <property type="match status" value="1"/>
</dbReference>
<dbReference type="InterPro" id="IPR001179">
    <property type="entry name" value="PPIase_FKBP_dom"/>
</dbReference>
<evidence type="ECO:0000313" key="6">
    <source>
        <dbReference type="EMBL" id="SUZ57970.1"/>
    </source>
</evidence>
<dbReference type="InterPro" id="IPR046357">
    <property type="entry name" value="PPIase_dom_sf"/>
</dbReference>
<accession>A0A381NTT4</accession>
<evidence type="ECO:0000256" key="1">
    <source>
        <dbReference type="ARBA" id="ARBA00000971"/>
    </source>
</evidence>
<dbReference type="PROSITE" id="PS51257">
    <property type="entry name" value="PROKAR_LIPOPROTEIN"/>
    <property type="match status" value="1"/>
</dbReference>
<dbReference type="GO" id="GO:0003755">
    <property type="term" value="F:peptidyl-prolyl cis-trans isomerase activity"/>
    <property type="evidence" value="ECO:0007669"/>
    <property type="project" value="UniProtKB-KW"/>
</dbReference>
<dbReference type="InterPro" id="IPR036944">
    <property type="entry name" value="PPIase_FKBP_N_sf"/>
</dbReference>
<dbReference type="Gene3D" id="3.10.50.40">
    <property type="match status" value="1"/>
</dbReference>
<sequence length="245" mass="27782">MKKYIIKKTSYNGFISILTLIMIFSCQSEPQFTHKPISDFSNRKDSISYSIGADIGDNLIGQGMEIDYNAFITGLKNGYEKKDHLLTTQDRKGLFKVIQNQMRDRQRAIASEGLAAAESYLKKNKAENPGVIETKSGLQYKIIKKGTGKSPSSSMDQVRVHYEGKLIDGTIFDSSYEKGEPYVTRLNAVIKGWTEGVQLMKEGSEYEFFIHPRLAYGERKNNNIPPNSVLLFKVELQKVFDKNIK</sequence>
<dbReference type="SUPFAM" id="SSF54534">
    <property type="entry name" value="FKBP-like"/>
    <property type="match status" value="1"/>
</dbReference>
<evidence type="ECO:0000256" key="2">
    <source>
        <dbReference type="ARBA" id="ARBA00013194"/>
    </source>
</evidence>
<name>A0A381NTT4_9ZZZZ</name>
<dbReference type="PANTHER" id="PTHR43811">
    <property type="entry name" value="FKBP-TYPE PEPTIDYL-PROLYL CIS-TRANS ISOMERASE FKPA"/>
    <property type="match status" value="1"/>
</dbReference>
<reference evidence="6" key="1">
    <citation type="submission" date="2018-05" db="EMBL/GenBank/DDBJ databases">
        <authorList>
            <person name="Lanie J.A."/>
            <person name="Ng W.-L."/>
            <person name="Kazmierczak K.M."/>
            <person name="Andrzejewski T.M."/>
            <person name="Davidsen T.M."/>
            <person name="Wayne K.J."/>
            <person name="Tettelin H."/>
            <person name="Glass J.I."/>
            <person name="Rusch D."/>
            <person name="Podicherti R."/>
            <person name="Tsui H.-C.T."/>
            <person name="Winkler M.E."/>
        </authorList>
    </citation>
    <scope>NUCLEOTIDE SEQUENCE</scope>
</reference>
<dbReference type="AlphaFoldDB" id="A0A381NTT4"/>
<dbReference type="GO" id="GO:0006457">
    <property type="term" value="P:protein folding"/>
    <property type="evidence" value="ECO:0007669"/>
    <property type="project" value="InterPro"/>
</dbReference>
<dbReference type="PANTHER" id="PTHR43811:SF19">
    <property type="entry name" value="39 KDA FK506-BINDING NUCLEAR PROTEIN"/>
    <property type="match status" value="1"/>
</dbReference>
<comment type="catalytic activity">
    <reaction evidence="1">
        <text>[protein]-peptidylproline (omega=180) = [protein]-peptidylproline (omega=0)</text>
        <dbReference type="Rhea" id="RHEA:16237"/>
        <dbReference type="Rhea" id="RHEA-COMP:10747"/>
        <dbReference type="Rhea" id="RHEA-COMP:10748"/>
        <dbReference type="ChEBI" id="CHEBI:83833"/>
        <dbReference type="ChEBI" id="CHEBI:83834"/>
        <dbReference type="EC" id="5.2.1.8"/>
    </reaction>
</comment>
<protein>
    <recommendedName>
        <fullName evidence="2">peptidylprolyl isomerase</fullName>
        <ecNumber evidence="2">5.2.1.8</ecNumber>
    </recommendedName>
</protein>
<dbReference type="EC" id="5.2.1.8" evidence="2"/>
<keyword evidence="4" id="KW-0413">Isomerase</keyword>
<feature type="domain" description="PPIase FKBP-type" evidence="5">
    <location>
        <begin position="155"/>
        <end position="240"/>
    </location>
</feature>
<evidence type="ECO:0000259" key="5">
    <source>
        <dbReference type="PROSITE" id="PS50059"/>
    </source>
</evidence>
<organism evidence="6">
    <name type="scientific">marine metagenome</name>
    <dbReference type="NCBI Taxonomy" id="408172"/>
    <lineage>
        <taxon>unclassified sequences</taxon>
        <taxon>metagenomes</taxon>
        <taxon>ecological metagenomes</taxon>
    </lineage>
</organism>
<dbReference type="InterPro" id="IPR000774">
    <property type="entry name" value="PPIase_FKBP_N"/>
</dbReference>
<keyword evidence="3" id="KW-0697">Rotamase</keyword>
<dbReference type="PROSITE" id="PS50059">
    <property type="entry name" value="FKBP_PPIASE"/>
    <property type="match status" value="1"/>
</dbReference>
<evidence type="ECO:0000256" key="3">
    <source>
        <dbReference type="ARBA" id="ARBA00023110"/>
    </source>
</evidence>
<proteinExistence type="predicted"/>
<dbReference type="Pfam" id="PF01346">
    <property type="entry name" value="FKBP_N"/>
    <property type="match status" value="1"/>
</dbReference>